<dbReference type="Pfam" id="PF22564">
    <property type="entry name" value="HAAS"/>
    <property type="match status" value="1"/>
</dbReference>
<sequence>MTKAEFLQELERELAGVSAQEREEALKFYREFFEEAGEEREEEVLRELGSPHRIANLIRANLGTSEEESDCNEAAQTQAEQSAPETSEPHAEQSAQAPLPPLPAAYAKKPHGNSIGWVILIIVTFPIWSGIVFGLFGAVMGIVGGVIGLAFGSAAFAINAIITLLKGIPELIHHPFTGFFNTGVSVIRAALGIGITALCVWGATIFIPFCVKSAKKLFAWFSEKVGL</sequence>
<evidence type="ECO:0000256" key="1">
    <source>
        <dbReference type="SAM" id="MobiDB-lite"/>
    </source>
</evidence>
<name>A0A9D2Q5B9_9FIRM</name>
<feature type="transmembrane region" description="Helical" evidence="2">
    <location>
        <begin position="186"/>
        <end position="209"/>
    </location>
</feature>
<accession>A0A9D2Q5B9</accession>
<dbReference type="EMBL" id="DWWA01000052">
    <property type="protein sequence ID" value="HJC73162.1"/>
    <property type="molecule type" value="Genomic_DNA"/>
</dbReference>
<keyword evidence="2" id="KW-1133">Transmembrane helix</keyword>
<reference evidence="3" key="1">
    <citation type="journal article" date="2021" name="PeerJ">
        <title>Extensive microbial diversity within the chicken gut microbiome revealed by metagenomics and culture.</title>
        <authorList>
            <person name="Gilroy R."/>
            <person name="Ravi A."/>
            <person name="Getino M."/>
            <person name="Pursley I."/>
            <person name="Horton D.L."/>
            <person name="Alikhan N.F."/>
            <person name="Baker D."/>
            <person name="Gharbi K."/>
            <person name="Hall N."/>
            <person name="Watson M."/>
            <person name="Adriaenssens E.M."/>
            <person name="Foster-Nyarko E."/>
            <person name="Jarju S."/>
            <person name="Secka A."/>
            <person name="Antonio M."/>
            <person name="Oren A."/>
            <person name="Chaudhuri R.R."/>
            <person name="La Ragione R."/>
            <person name="Hildebrand F."/>
            <person name="Pallen M.J."/>
        </authorList>
    </citation>
    <scope>NUCLEOTIDE SEQUENCE</scope>
    <source>
        <strain evidence="3">5933</strain>
    </source>
</reference>
<keyword evidence="2" id="KW-0812">Transmembrane</keyword>
<feature type="transmembrane region" description="Helical" evidence="2">
    <location>
        <begin position="142"/>
        <end position="165"/>
    </location>
</feature>
<feature type="transmembrane region" description="Helical" evidence="2">
    <location>
        <begin position="115"/>
        <end position="136"/>
    </location>
</feature>
<gene>
    <name evidence="3" type="ORF">H9698_10290</name>
</gene>
<evidence type="ECO:0000313" key="4">
    <source>
        <dbReference type="Proteomes" id="UP000823918"/>
    </source>
</evidence>
<feature type="compositionally biased region" description="Polar residues" evidence="1">
    <location>
        <begin position="74"/>
        <end position="85"/>
    </location>
</feature>
<keyword evidence="2" id="KW-0472">Membrane</keyword>
<reference evidence="3" key="2">
    <citation type="submission" date="2021-04" db="EMBL/GenBank/DDBJ databases">
        <authorList>
            <person name="Gilroy R."/>
        </authorList>
    </citation>
    <scope>NUCLEOTIDE SEQUENCE</scope>
    <source>
        <strain evidence="3">5933</strain>
    </source>
</reference>
<comment type="caution">
    <text evidence="3">The sequence shown here is derived from an EMBL/GenBank/DDBJ whole genome shotgun (WGS) entry which is preliminary data.</text>
</comment>
<organism evidence="3 4">
    <name type="scientific">Candidatus Ruthenibacterium merdavium</name>
    <dbReference type="NCBI Taxonomy" id="2838752"/>
    <lineage>
        <taxon>Bacteria</taxon>
        <taxon>Bacillati</taxon>
        <taxon>Bacillota</taxon>
        <taxon>Clostridia</taxon>
        <taxon>Eubacteriales</taxon>
        <taxon>Oscillospiraceae</taxon>
        <taxon>Ruthenibacterium</taxon>
    </lineage>
</organism>
<feature type="region of interest" description="Disordered" evidence="1">
    <location>
        <begin position="65"/>
        <end position="98"/>
    </location>
</feature>
<dbReference type="Proteomes" id="UP000823918">
    <property type="component" value="Unassembled WGS sequence"/>
</dbReference>
<dbReference type="AlphaFoldDB" id="A0A9D2Q5B9"/>
<proteinExistence type="predicted"/>
<protein>
    <submittedName>
        <fullName evidence="3">DUF1700 domain-containing protein</fullName>
    </submittedName>
</protein>
<evidence type="ECO:0000256" key="2">
    <source>
        <dbReference type="SAM" id="Phobius"/>
    </source>
</evidence>
<evidence type="ECO:0000313" key="3">
    <source>
        <dbReference type="EMBL" id="HJC73162.1"/>
    </source>
</evidence>